<sequence>MAPLFKSSPIEPPPFSFTRFFTMAEICRGVVTEKPSSASADSSSHAARSEGDANRRLKLVAGVRTVGNNNGLKKARLNISPASFSRSADVVKPSSADGEPNPKFGVASVCGRRREMEDTVAIHPSFTDLDDNQTSNTHYFGVYDGHGCSHVARMCKDRLHLLVREELNMNEWKMTMEQSFRRMDAEVVTGNKQGDCRCEVHGSESYGVGSTAVVAVVTPEKIVIANCGDSRAVLCRNGRAVALSNDHKPDRPDELSRIQDVGGRVLYWDGARVCGVLAMSRAIGDDYLKPYVICEPEVTITDRTTEDDCLILASDGLWDVVSNATACGLARMCLKGNRPSAEMKSPPVNDVSGYENCDPTCSNASLLLTKLALARRSMDNVSVVVIDLRKNGSL</sequence>
<protein>
    <submittedName>
        <fullName evidence="1">Uncharacterized protein</fullName>
    </submittedName>
</protein>
<name>A0ACB8ZA83_9ASTR</name>
<evidence type="ECO:0000313" key="2">
    <source>
        <dbReference type="Proteomes" id="UP001056120"/>
    </source>
</evidence>
<accession>A0ACB8ZA83</accession>
<gene>
    <name evidence="1" type="ORF">L1987_77609</name>
</gene>
<dbReference type="Proteomes" id="UP001056120">
    <property type="component" value="Linkage Group LG26"/>
</dbReference>
<comment type="caution">
    <text evidence="1">The sequence shown here is derived from an EMBL/GenBank/DDBJ whole genome shotgun (WGS) entry which is preliminary data.</text>
</comment>
<keyword evidence="2" id="KW-1185">Reference proteome</keyword>
<organism evidence="1 2">
    <name type="scientific">Smallanthus sonchifolius</name>
    <dbReference type="NCBI Taxonomy" id="185202"/>
    <lineage>
        <taxon>Eukaryota</taxon>
        <taxon>Viridiplantae</taxon>
        <taxon>Streptophyta</taxon>
        <taxon>Embryophyta</taxon>
        <taxon>Tracheophyta</taxon>
        <taxon>Spermatophyta</taxon>
        <taxon>Magnoliopsida</taxon>
        <taxon>eudicotyledons</taxon>
        <taxon>Gunneridae</taxon>
        <taxon>Pentapetalae</taxon>
        <taxon>asterids</taxon>
        <taxon>campanulids</taxon>
        <taxon>Asterales</taxon>
        <taxon>Asteraceae</taxon>
        <taxon>Asteroideae</taxon>
        <taxon>Heliantheae alliance</taxon>
        <taxon>Millerieae</taxon>
        <taxon>Smallanthus</taxon>
    </lineage>
</organism>
<dbReference type="EMBL" id="CM042043">
    <property type="protein sequence ID" value="KAI3694641.1"/>
    <property type="molecule type" value="Genomic_DNA"/>
</dbReference>
<proteinExistence type="predicted"/>
<evidence type="ECO:0000313" key="1">
    <source>
        <dbReference type="EMBL" id="KAI3694641.1"/>
    </source>
</evidence>
<reference evidence="1 2" key="2">
    <citation type="journal article" date="2022" name="Mol. Ecol. Resour.">
        <title>The genomes of chicory, endive, great burdock and yacon provide insights into Asteraceae paleo-polyploidization history and plant inulin production.</title>
        <authorList>
            <person name="Fan W."/>
            <person name="Wang S."/>
            <person name="Wang H."/>
            <person name="Wang A."/>
            <person name="Jiang F."/>
            <person name="Liu H."/>
            <person name="Zhao H."/>
            <person name="Xu D."/>
            <person name="Zhang Y."/>
        </authorList>
    </citation>
    <scope>NUCLEOTIDE SEQUENCE [LARGE SCALE GENOMIC DNA]</scope>
    <source>
        <strain evidence="2">cv. Yunnan</strain>
        <tissue evidence="1">Leaves</tissue>
    </source>
</reference>
<reference evidence="2" key="1">
    <citation type="journal article" date="2022" name="Mol. Ecol. Resour.">
        <title>The genomes of chicory, endive, great burdock and yacon provide insights into Asteraceae palaeo-polyploidization history and plant inulin production.</title>
        <authorList>
            <person name="Fan W."/>
            <person name="Wang S."/>
            <person name="Wang H."/>
            <person name="Wang A."/>
            <person name="Jiang F."/>
            <person name="Liu H."/>
            <person name="Zhao H."/>
            <person name="Xu D."/>
            <person name="Zhang Y."/>
        </authorList>
    </citation>
    <scope>NUCLEOTIDE SEQUENCE [LARGE SCALE GENOMIC DNA]</scope>
    <source>
        <strain evidence="2">cv. Yunnan</strain>
    </source>
</reference>